<name>A0A2P2Q3W4_RHIMU</name>
<sequence length="752" mass="83963">MNPAAINPSSFSFAHQMPTWVSLRCTPSSFDKTPRPSPLVRDGHVENLHLVSLSKQGKLSEAREFLTQMDDASITVNPDSYQSLLETCGNFKSLSDGRFIHAQLRKTVKNPPVFLENSVLRMYCECGSLAEARTVFDEMSERSVISWGTIISAYAQMGPLDKAFCFFSNMLGLATKPNPFIFTALLRPLMNPSFLEIGRQLHSLAIRSGLGGSVAINSAVSNMYAKCGWLEGAELVFDQMMEKDAVTWTGLMVGFTQAEKQRDVLLLFAKMVSECVELDEYVFSIVLKACAALEDLNFGKQIHCHIVKLGLESEVSVGTPLVDFYVNCTNFPCASRAFERISKPNDVTWSALIAGYCQNGKFDEPLKLFQSLRSKPMELNSFTYTSIFQACSALADFNTGAQAHADAIKRSMVAPQHGESAMITMYSRCGRLDLASRAFESIEDPDAVAWTAIIAGYAYQGNANEALRLFRRMTDSGQRPNGITFIAVSTACSHAGLVTEGKQYLESMSSEYGVAPTIDHYDCMIDVYSRAGYLQEALELVRSMPVAADAMSWKCLLGGCWTYRNLEIGKIAAQNLFQIDPDDTAGYILLFNLYASFGKWTEAADVRRMMAERNLKKELSCSWITVKGRVHRFVVGDKHHPQTDEIYSKLEEFKHAVVEKENELLTGDLLSGSLPERKEQLLVHSERLAIAFGLISTPRTAPITVFKNLRACKDCHDFAKRVSLLTRREIAVRDSFRFHHFKLGECSCNDYW</sequence>
<dbReference type="FunFam" id="1.25.40.10:FF:000196">
    <property type="entry name" value="Pentatricopeptide repeat-containing protein At4g14850"/>
    <property type="match status" value="1"/>
</dbReference>
<evidence type="ECO:0000256" key="3">
    <source>
        <dbReference type="PROSITE-ProRule" id="PRU00708"/>
    </source>
</evidence>
<feature type="repeat" description="PPR" evidence="3">
    <location>
        <begin position="112"/>
        <end position="142"/>
    </location>
</feature>
<evidence type="ECO:0000256" key="1">
    <source>
        <dbReference type="ARBA" id="ARBA00006643"/>
    </source>
</evidence>
<dbReference type="FunFam" id="1.25.40.10:FF:000380">
    <property type="entry name" value="Pentatricopeptide repeat-containing protein, chloroplastic"/>
    <property type="match status" value="1"/>
</dbReference>
<evidence type="ECO:0000256" key="2">
    <source>
        <dbReference type="ARBA" id="ARBA00022737"/>
    </source>
</evidence>
<organism evidence="5">
    <name type="scientific">Rhizophora mucronata</name>
    <name type="common">Asiatic mangrove</name>
    <dbReference type="NCBI Taxonomy" id="61149"/>
    <lineage>
        <taxon>Eukaryota</taxon>
        <taxon>Viridiplantae</taxon>
        <taxon>Streptophyta</taxon>
        <taxon>Embryophyta</taxon>
        <taxon>Tracheophyta</taxon>
        <taxon>Spermatophyta</taxon>
        <taxon>Magnoliopsida</taxon>
        <taxon>eudicotyledons</taxon>
        <taxon>Gunneridae</taxon>
        <taxon>Pentapetalae</taxon>
        <taxon>rosids</taxon>
        <taxon>fabids</taxon>
        <taxon>Malpighiales</taxon>
        <taxon>Rhizophoraceae</taxon>
        <taxon>Rhizophora</taxon>
    </lineage>
</organism>
<dbReference type="GO" id="GO:0009451">
    <property type="term" value="P:RNA modification"/>
    <property type="evidence" value="ECO:0007669"/>
    <property type="project" value="InterPro"/>
</dbReference>
<protein>
    <submittedName>
        <fullName evidence="5">Pentatricopeptide repeat-containing protein At5g13270ic-like</fullName>
    </submittedName>
</protein>
<evidence type="ECO:0000259" key="4">
    <source>
        <dbReference type="Pfam" id="PF14432"/>
    </source>
</evidence>
<dbReference type="InterPro" id="IPR046848">
    <property type="entry name" value="E_motif"/>
</dbReference>
<dbReference type="FunFam" id="1.25.40.10:FF:000309">
    <property type="entry name" value="Pentatricopeptide repeat-containing protein, chloroplastic"/>
    <property type="match status" value="1"/>
</dbReference>
<dbReference type="GO" id="GO:0003723">
    <property type="term" value="F:RNA binding"/>
    <property type="evidence" value="ECO:0007669"/>
    <property type="project" value="InterPro"/>
</dbReference>
<dbReference type="Pfam" id="PF14432">
    <property type="entry name" value="DYW_deaminase"/>
    <property type="match status" value="1"/>
</dbReference>
<dbReference type="InterPro" id="IPR011990">
    <property type="entry name" value="TPR-like_helical_dom_sf"/>
</dbReference>
<dbReference type="EMBL" id="GGEC01081193">
    <property type="protein sequence ID" value="MBX61677.1"/>
    <property type="molecule type" value="Transcribed_RNA"/>
</dbReference>
<dbReference type="InterPro" id="IPR046960">
    <property type="entry name" value="PPR_At4g14850-like_plant"/>
</dbReference>
<dbReference type="Pfam" id="PF01535">
    <property type="entry name" value="PPR"/>
    <property type="match status" value="5"/>
</dbReference>
<proteinExistence type="inferred from homology"/>
<feature type="repeat" description="PPR" evidence="3">
    <location>
        <begin position="446"/>
        <end position="480"/>
    </location>
</feature>
<dbReference type="PANTHER" id="PTHR24015:SF2024">
    <property type="entry name" value="DYW DOMAIN-CONTAINING PROTEIN"/>
    <property type="match status" value="1"/>
</dbReference>
<feature type="repeat" description="PPR" evidence="3">
    <location>
        <begin position="143"/>
        <end position="177"/>
    </location>
</feature>
<dbReference type="AlphaFoldDB" id="A0A2P2Q3W4"/>
<comment type="similarity">
    <text evidence="1">Belongs to the PPR family. PCMP-H subfamily.</text>
</comment>
<dbReference type="NCBIfam" id="TIGR00756">
    <property type="entry name" value="PPR"/>
    <property type="match status" value="4"/>
</dbReference>
<dbReference type="InterPro" id="IPR032867">
    <property type="entry name" value="DYW_dom"/>
</dbReference>
<dbReference type="Pfam" id="PF13041">
    <property type="entry name" value="PPR_2"/>
    <property type="match status" value="2"/>
</dbReference>
<accession>A0A2P2Q3W4</accession>
<reference evidence="5" key="1">
    <citation type="submission" date="2018-02" db="EMBL/GenBank/DDBJ databases">
        <title>Rhizophora mucronata_Transcriptome.</title>
        <authorList>
            <person name="Meera S.P."/>
            <person name="Sreeshan A."/>
            <person name="Augustine A."/>
        </authorList>
    </citation>
    <scope>NUCLEOTIDE SEQUENCE</scope>
    <source>
        <tissue evidence="5">Leaf</tissue>
    </source>
</reference>
<dbReference type="Gene3D" id="1.25.40.10">
    <property type="entry name" value="Tetratricopeptide repeat domain"/>
    <property type="match status" value="4"/>
</dbReference>
<dbReference type="InterPro" id="IPR046849">
    <property type="entry name" value="E2_motif"/>
</dbReference>
<evidence type="ECO:0000313" key="5">
    <source>
        <dbReference type="EMBL" id="MBX61677.1"/>
    </source>
</evidence>
<dbReference type="GO" id="GO:0008270">
    <property type="term" value="F:zinc ion binding"/>
    <property type="evidence" value="ECO:0007669"/>
    <property type="project" value="InterPro"/>
</dbReference>
<dbReference type="FunFam" id="1.25.40.10:FF:000031">
    <property type="entry name" value="Pentatricopeptide repeat-containing protein mitochondrial"/>
    <property type="match status" value="1"/>
</dbReference>
<dbReference type="PROSITE" id="PS51375">
    <property type="entry name" value="PPR"/>
    <property type="match status" value="4"/>
</dbReference>
<dbReference type="FunFam" id="1.25.40.10:FF:000366">
    <property type="entry name" value="Pentatricopeptide (PPR) repeat-containing protein"/>
    <property type="match status" value="1"/>
</dbReference>
<feature type="repeat" description="PPR" evidence="3">
    <location>
        <begin position="345"/>
        <end position="379"/>
    </location>
</feature>
<dbReference type="InterPro" id="IPR002885">
    <property type="entry name" value="PPR_rpt"/>
</dbReference>
<dbReference type="PANTHER" id="PTHR24015">
    <property type="entry name" value="OS07G0578800 PROTEIN-RELATED"/>
    <property type="match status" value="1"/>
</dbReference>
<keyword evidence="2" id="KW-0677">Repeat</keyword>
<dbReference type="Pfam" id="PF20431">
    <property type="entry name" value="E_motif"/>
    <property type="match status" value="1"/>
</dbReference>
<feature type="domain" description="DYW" evidence="4">
    <location>
        <begin position="676"/>
        <end position="752"/>
    </location>
</feature>
<dbReference type="Pfam" id="PF20430">
    <property type="entry name" value="Eplus_motif"/>
    <property type="match status" value="1"/>
</dbReference>